<dbReference type="InterPro" id="IPR000782">
    <property type="entry name" value="FAS1_domain"/>
</dbReference>
<dbReference type="SUPFAM" id="SSF49503">
    <property type="entry name" value="Cupredoxins"/>
    <property type="match status" value="1"/>
</dbReference>
<dbReference type="InterPro" id="IPR052721">
    <property type="entry name" value="ET_Amicyanin"/>
</dbReference>
<dbReference type="Pfam" id="PF02469">
    <property type="entry name" value="Fasciclin"/>
    <property type="match status" value="1"/>
</dbReference>
<reference evidence="2 3" key="1">
    <citation type="submission" date="2023-10" db="EMBL/GenBank/DDBJ databases">
        <title>The complete genome sequence of Methanoculleus palmolei DSM 4273.</title>
        <authorList>
            <person name="Lai S.-J."/>
            <person name="You Y.-T."/>
            <person name="Chen S.-C."/>
        </authorList>
    </citation>
    <scope>NUCLEOTIDE SEQUENCE [LARGE SCALE GENOMIC DNA]</scope>
    <source>
        <strain evidence="2 3">DSM 4273</strain>
    </source>
</reference>
<dbReference type="SUPFAM" id="SSF82153">
    <property type="entry name" value="FAS1 domain"/>
    <property type="match status" value="1"/>
</dbReference>
<name>A0ABD8A9C0_9EURY</name>
<protein>
    <submittedName>
        <fullName evidence="2">Fasciclin domain-containing protein</fullName>
    </submittedName>
</protein>
<evidence type="ECO:0000313" key="3">
    <source>
        <dbReference type="Proteomes" id="UP001626603"/>
    </source>
</evidence>
<dbReference type="Gene3D" id="2.30.180.10">
    <property type="entry name" value="FAS1 domain"/>
    <property type="match status" value="1"/>
</dbReference>
<dbReference type="InterPro" id="IPR008972">
    <property type="entry name" value="Cupredoxin"/>
</dbReference>
<dbReference type="Proteomes" id="UP001626603">
    <property type="component" value="Chromosome"/>
</dbReference>
<dbReference type="InterPro" id="IPR036378">
    <property type="entry name" value="FAS1_dom_sf"/>
</dbReference>
<feature type="domain" description="FAS1" evidence="1">
    <location>
        <begin position="106"/>
        <end position="244"/>
    </location>
</feature>
<evidence type="ECO:0000259" key="1">
    <source>
        <dbReference type="PROSITE" id="PS50213"/>
    </source>
</evidence>
<accession>A0ABD8A9C0</accession>
<proteinExistence type="predicted"/>
<dbReference type="PANTHER" id="PTHR36507:SF1">
    <property type="entry name" value="BLL1555 PROTEIN"/>
    <property type="match status" value="1"/>
</dbReference>
<sequence>MRRTLVLFGFATALIVGIAALPVLAAADADVDIPGGLYYPPSLTVEGNAKITWTNHDIVSHSVTSAGGLFDSGPIEQNATFNHTFADTGTYPYGCTFNASTQRTPMQGVVIVVPEGMMVDPGGNVTPGEEPANTTLTDLVAGEGNLTAFAGSVEKARLAKTVLSNDTEVLDALILHHIVRGNHTTEDLTAFASAVGNETVLETLSGDNLTVGTAGGTLTLGNATVVASNITAANGIVHIIDTVLVPPENATPAATPEEPVTP</sequence>
<dbReference type="PROSITE" id="PS50213">
    <property type="entry name" value="FAS1"/>
    <property type="match status" value="1"/>
</dbReference>
<gene>
    <name evidence="2" type="ORF">R6Y95_01985</name>
</gene>
<organism evidence="2 3">
    <name type="scientific">Methanoculleus palmolei</name>
    <dbReference type="NCBI Taxonomy" id="72612"/>
    <lineage>
        <taxon>Archaea</taxon>
        <taxon>Methanobacteriati</taxon>
        <taxon>Methanobacteriota</taxon>
        <taxon>Stenosarchaea group</taxon>
        <taxon>Methanomicrobia</taxon>
        <taxon>Methanomicrobiales</taxon>
        <taxon>Methanomicrobiaceae</taxon>
        <taxon>Methanoculleus</taxon>
    </lineage>
</organism>
<evidence type="ECO:0000313" key="2">
    <source>
        <dbReference type="EMBL" id="WOX56118.1"/>
    </source>
</evidence>
<dbReference type="AlphaFoldDB" id="A0ABD8A9C0"/>
<dbReference type="Gene3D" id="2.60.40.420">
    <property type="entry name" value="Cupredoxins - blue copper proteins"/>
    <property type="match status" value="1"/>
</dbReference>
<keyword evidence="3" id="KW-1185">Reference proteome</keyword>
<dbReference type="EMBL" id="CP137641">
    <property type="protein sequence ID" value="WOX56118.1"/>
    <property type="molecule type" value="Genomic_DNA"/>
</dbReference>
<dbReference type="SMART" id="SM00554">
    <property type="entry name" value="FAS1"/>
    <property type="match status" value="1"/>
</dbReference>
<dbReference type="PANTHER" id="PTHR36507">
    <property type="entry name" value="BLL1555 PROTEIN"/>
    <property type="match status" value="1"/>
</dbReference>